<evidence type="ECO:0000313" key="7">
    <source>
        <dbReference type="EMBL" id="TWU26378.1"/>
    </source>
</evidence>
<dbReference type="NCBIfam" id="NF041359">
    <property type="entry name" value="GntG_guanitoxin"/>
    <property type="match status" value="1"/>
</dbReference>
<dbReference type="EMBL" id="SJPT01000001">
    <property type="protein sequence ID" value="TWU26378.1"/>
    <property type="molecule type" value="Genomic_DNA"/>
</dbReference>
<dbReference type="RefSeq" id="WP_146592742.1">
    <property type="nucleotide sequence ID" value="NZ_SJPT01000001.1"/>
</dbReference>
<dbReference type="AlphaFoldDB" id="A0A5C6CPW5"/>
<dbReference type="PIRSF" id="PIRSF017617">
    <property type="entry name" value="Thr_aldolase"/>
    <property type="match status" value="1"/>
</dbReference>
<comment type="caution">
    <text evidence="7">The sequence shown here is derived from an EMBL/GenBank/DDBJ whole genome shotgun (WGS) entry which is preliminary data.</text>
</comment>
<dbReference type="Pfam" id="PF01212">
    <property type="entry name" value="Beta_elim_lyase"/>
    <property type="match status" value="1"/>
</dbReference>
<reference evidence="7 8" key="1">
    <citation type="submission" date="2019-02" db="EMBL/GenBank/DDBJ databases">
        <title>Deep-cultivation of Planctomycetes and their phenomic and genomic characterization uncovers novel biology.</title>
        <authorList>
            <person name="Wiegand S."/>
            <person name="Jogler M."/>
            <person name="Boedeker C."/>
            <person name="Pinto D."/>
            <person name="Vollmers J."/>
            <person name="Rivas-Marin E."/>
            <person name="Kohn T."/>
            <person name="Peeters S.H."/>
            <person name="Heuer A."/>
            <person name="Rast P."/>
            <person name="Oberbeckmann S."/>
            <person name="Bunk B."/>
            <person name="Jeske O."/>
            <person name="Meyerdierks A."/>
            <person name="Storesund J.E."/>
            <person name="Kallscheuer N."/>
            <person name="Luecker S."/>
            <person name="Lage O.M."/>
            <person name="Pohl T."/>
            <person name="Merkel B.J."/>
            <person name="Hornburger P."/>
            <person name="Mueller R.-W."/>
            <person name="Bruemmer F."/>
            <person name="Labrenz M."/>
            <person name="Spormann A.M."/>
            <person name="Op Den Camp H."/>
            <person name="Overmann J."/>
            <person name="Amann R."/>
            <person name="Jetten M.S.M."/>
            <person name="Mascher T."/>
            <person name="Medema M.H."/>
            <person name="Devos D.P."/>
            <person name="Kaster A.-K."/>
            <person name="Ovreas L."/>
            <person name="Rohde M."/>
            <person name="Galperin M.Y."/>
            <person name="Jogler C."/>
        </authorList>
    </citation>
    <scope>NUCLEOTIDE SEQUENCE [LARGE SCALE GENOMIC DNA]</scope>
    <source>
        <strain evidence="7 8">Pla52o</strain>
    </source>
</reference>
<accession>A0A5C6CPW5</accession>
<dbReference type="InterPro" id="IPR015421">
    <property type="entry name" value="PyrdxlP-dep_Trfase_major"/>
</dbReference>
<gene>
    <name evidence="7" type="primary">ltaA</name>
    <name evidence="7" type="ORF">Pla52o_02310</name>
</gene>
<dbReference type="Gene3D" id="3.90.1150.10">
    <property type="entry name" value="Aspartate Aminotransferase, domain 1"/>
    <property type="match status" value="1"/>
</dbReference>
<keyword evidence="4 7" id="KW-0456">Lyase</keyword>
<comment type="similarity">
    <text evidence="2">Belongs to the threonine aldolase family.</text>
</comment>
<dbReference type="InterPro" id="IPR001597">
    <property type="entry name" value="ArAA_b-elim_lyase/Thr_aldolase"/>
</dbReference>
<dbReference type="FunFam" id="3.40.640.10:FF:000030">
    <property type="entry name" value="Low-specificity L-threonine aldolase"/>
    <property type="match status" value="1"/>
</dbReference>
<dbReference type="EC" id="4.1.2.49" evidence="7"/>
<dbReference type="InterPro" id="IPR015424">
    <property type="entry name" value="PyrdxlP-dep_Trfase"/>
</dbReference>
<dbReference type="InterPro" id="IPR015422">
    <property type="entry name" value="PyrdxlP-dep_Trfase_small"/>
</dbReference>
<dbReference type="Gene3D" id="3.40.640.10">
    <property type="entry name" value="Type I PLP-dependent aspartate aminotransferase-like (Major domain)"/>
    <property type="match status" value="1"/>
</dbReference>
<keyword evidence="8" id="KW-1185">Reference proteome</keyword>
<organism evidence="7 8">
    <name type="scientific">Novipirellula galeiformis</name>
    <dbReference type="NCBI Taxonomy" id="2528004"/>
    <lineage>
        <taxon>Bacteria</taxon>
        <taxon>Pseudomonadati</taxon>
        <taxon>Planctomycetota</taxon>
        <taxon>Planctomycetia</taxon>
        <taxon>Pirellulales</taxon>
        <taxon>Pirellulaceae</taxon>
        <taxon>Novipirellula</taxon>
    </lineage>
</organism>
<evidence type="ECO:0000256" key="4">
    <source>
        <dbReference type="ARBA" id="ARBA00023239"/>
    </source>
</evidence>
<evidence type="ECO:0000259" key="6">
    <source>
        <dbReference type="Pfam" id="PF01212"/>
    </source>
</evidence>
<dbReference type="CDD" id="cd06502">
    <property type="entry name" value="TA_like"/>
    <property type="match status" value="1"/>
</dbReference>
<feature type="modified residue" description="N6-(pyridoxal phosphate)lysine" evidence="5">
    <location>
        <position position="202"/>
    </location>
</feature>
<dbReference type="PANTHER" id="PTHR48097">
    <property type="entry name" value="L-THREONINE ALDOLASE-RELATED"/>
    <property type="match status" value="1"/>
</dbReference>
<sequence length="347" mass="37593">MPEEIDLRSDTLTKPTPAMRRAMAEAEVGDAVIDIDPTVERLEHLTAEILGKEAAVFMPSGSMANQVAVRGHCERGSEFICEQDCHIYQYEQGAFASLSGLVAKTIPGQGGGLTVDQLRGQVRANTDHFVRTRLLCLENTHNRGGGRILPQTEVVQSCQWAKSQGLATHLDGARLWNAAVATGSSEAELAAPFDSVSVCFSKGLGAPVGSALVGSREFIEQARRTRKLFGGGMRQAGIIAAGALYAIENHRHRLSEDHELAKRLGEAFQSYDGFSIRGDSIETNIVAVEIAPRRGTAQQWVTTLGDHGVRCFPISDQAIRFVTHLDVHSGHIDQVRDIMDRLVSANG</sequence>
<evidence type="ECO:0000256" key="3">
    <source>
        <dbReference type="ARBA" id="ARBA00022898"/>
    </source>
</evidence>
<evidence type="ECO:0000256" key="1">
    <source>
        <dbReference type="ARBA" id="ARBA00001933"/>
    </source>
</evidence>
<dbReference type="OrthoDB" id="9774495at2"/>
<dbReference type="GO" id="GO:0006545">
    <property type="term" value="P:glycine biosynthetic process"/>
    <property type="evidence" value="ECO:0007669"/>
    <property type="project" value="TreeGrafter"/>
</dbReference>
<dbReference type="GO" id="GO:0005829">
    <property type="term" value="C:cytosol"/>
    <property type="evidence" value="ECO:0007669"/>
    <property type="project" value="TreeGrafter"/>
</dbReference>
<evidence type="ECO:0000256" key="2">
    <source>
        <dbReference type="ARBA" id="ARBA00006966"/>
    </source>
</evidence>
<dbReference type="GO" id="GO:0008732">
    <property type="term" value="F:L-allo-threonine aldolase activity"/>
    <property type="evidence" value="ECO:0007669"/>
    <property type="project" value="UniProtKB-EC"/>
</dbReference>
<dbReference type="PANTHER" id="PTHR48097:SF9">
    <property type="entry name" value="L-THREONINE ALDOLASE"/>
    <property type="match status" value="1"/>
</dbReference>
<dbReference type="SUPFAM" id="SSF53383">
    <property type="entry name" value="PLP-dependent transferases"/>
    <property type="match status" value="1"/>
</dbReference>
<proteinExistence type="inferred from homology"/>
<protein>
    <submittedName>
        <fullName evidence="7">L-allo-threonine aldolase</fullName>
        <ecNumber evidence="7">4.1.2.49</ecNumber>
    </submittedName>
</protein>
<name>A0A5C6CPW5_9BACT</name>
<dbReference type="Proteomes" id="UP000316304">
    <property type="component" value="Unassembled WGS sequence"/>
</dbReference>
<evidence type="ECO:0000256" key="5">
    <source>
        <dbReference type="PIRSR" id="PIRSR017617-1"/>
    </source>
</evidence>
<keyword evidence="3" id="KW-0663">Pyridoxal phosphate</keyword>
<comment type="cofactor">
    <cofactor evidence="1">
        <name>pyridoxal 5'-phosphate</name>
        <dbReference type="ChEBI" id="CHEBI:597326"/>
    </cofactor>
</comment>
<dbReference type="InterPro" id="IPR023603">
    <property type="entry name" value="Low_specificity_L-TA-like"/>
</dbReference>
<feature type="domain" description="Aromatic amino acid beta-eliminating lyase/threonine aldolase" evidence="6">
    <location>
        <begin position="6"/>
        <end position="289"/>
    </location>
</feature>
<evidence type="ECO:0000313" key="8">
    <source>
        <dbReference type="Proteomes" id="UP000316304"/>
    </source>
</evidence>
<dbReference type="GO" id="GO:0006567">
    <property type="term" value="P:L-threonine catabolic process"/>
    <property type="evidence" value="ECO:0007669"/>
    <property type="project" value="TreeGrafter"/>
</dbReference>